<dbReference type="Proteomes" id="UP000030700">
    <property type="component" value="Unassembled WGS sequence"/>
</dbReference>
<feature type="transmembrane region" description="Helical" evidence="1">
    <location>
        <begin position="15"/>
        <end position="40"/>
    </location>
</feature>
<proteinExistence type="predicted"/>
<accession>A0A081BRE2</accession>
<dbReference type="STRING" id="1499966.U14_05250"/>
<gene>
    <name evidence="2" type="ORF">U14_05250</name>
</gene>
<dbReference type="HOGENOM" id="CLU_2647139_0_0_0"/>
<evidence type="ECO:0000313" key="3">
    <source>
        <dbReference type="Proteomes" id="UP000030700"/>
    </source>
</evidence>
<sequence length="76" mass="8732">MSIQIQQPITTERTFWAIAAFYCLSAFEFFSMASPFAVYFDSVYRPGLNFINTNPLLAWLNTIFLPHSAVETTFPK</sequence>
<dbReference type="EMBL" id="DF820460">
    <property type="protein sequence ID" value="GAK53973.1"/>
    <property type="molecule type" value="Genomic_DNA"/>
</dbReference>
<keyword evidence="1" id="KW-0812">Transmembrane</keyword>
<protein>
    <submittedName>
        <fullName evidence="2">Uncharacterized protein</fullName>
    </submittedName>
</protein>
<keyword evidence="3" id="KW-1185">Reference proteome</keyword>
<organism evidence="2 3">
    <name type="scientific">Candidatus Moduliflexus flocculans</name>
    <dbReference type="NCBI Taxonomy" id="1499966"/>
    <lineage>
        <taxon>Bacteria</taxon>
        <taxon>Candidatus Moduliflexota</taxon>
        <taxon>Candidatus Moduliflexia</taxon>
        <taxon>Candidatus Moduliflexales</taxon>
        <taxon>Candidatus Moduliflexaceae</taxon>
    </lineage>
</organism>
<evidence type="ECO:0000256" key="1">
    <source>
        <dbReference type="SAM" id="Phobius"/>
    </source>
</evidence>
<dbReference type="AlphaFoldDB" id="A0A081BRE2"/>
<keyword evidence="1" id="KW-1133">Transmembrane helix</keyword>
<keyword evidence="1" id="KW-0472">Membrane</keyword>
<name>A0A081BRE2_9BACT</name>
<reference evidence="2 3" key="1">
    <citation type="journal article" date="2015" name="PeerJ">
        <title>First genomic representation of candidate bacterial phylum KSB3 points to enhanced environmental sensing as a trigger of wastewater bulking.</title>
        <authorList>
            <person name="Sekiguchi Y."/>
            <person name="Ohashi A."/>
            <person name="Parks D.H."/>
            <person name="Yamauchi T."/>
            <person name="Tyson G.W."/>
            <person name="Hugenholtz P."/>
        </authorList>
    </citation>
    <scope>NUCLEOTIDE SEQUENCE [LARGE SCALE GENOMIC DNA]</scope>
</reference>
<evidence type="ECO:0000313" key="2">
    <source>
        <dbReference type="EMBL" id="GAK53973.1"/>
    </source>
</evidence>